<dbReference type="Gene3D" id="2.130.10.130">
    <property type="entry name" value="Integrin alpha, N-terminal"/>
    <property type="match status" value="4"/>
</dbReference>
<dbReference type="Pfam" id="PF13517">
    <property type="entry name" value="FG-GAP_3"/>
    <property type="match status" value="5"/>
</dbReference>
<reference evidence="3 4" key="1">
    <citation type="submission" date="2016-11" db="EMBL/GenBank/DDBJ databases">
        <authorList>
            <person name="Jaros S."/>
            <person name="Januszkiewicz K."/>
            <person name="Wedrychowicz H."/>
        </authorList>
    </citation>
    <scope>NUCLEOTIDE SEQUENCE [LARGE SCALE GENOMIC DNA]</scope>
    <source>
        <strain evidence="3 4">DSM 24574</strain>
    </source>
</reference>
<dbReference type="SUPFAM" id="SSF69318">
    <property type="entry name" value="Integrin alpha N-terminal domain"/>
    <property type="match status" value="3"/>
</dbReference>
<dbReference type="InterPro" id="IPR027039">
    <property type="entry name" value="Crtac1"/>
</dbReference>
<evidence type="ECO:0000313" key="3">
    <source>
        <dbReference type="EMBL" id="SHH25510.1"/>
    </source>
</evidence>
<organism evidence="3 4">
    <name type="scientific">Chryseolinea serpens</name>
    <dbReference type="NCBI Taxonomy" id="947013"/>
    <lineage>
        <taxon>Bacteria</taxon>
        <taxon>Pseudomonadati</taxon>
        <taxon>Bacteroidota</taxon>
        <taxon>Cytophagia</taxon>
        <taxon>Cytophagales</taxon>
        <taxon>Fulvivirgaceae</taxon>
        <taxon>Chryseolinea</taxon>
    </lineage>
</organism>
<dbReference type="InterPro" id="IPR028994">
    <property type="entry name" value="Integrin_alpha_N"/>
</dbReference>
<name>A0A1M5RHA6_9BACT</name>
<dbReference type="AlphaFoldDB" id="A0A1M5RHA6"/>
<accession>A0A1M5RHA6</accession>
<dbReference type="PANTHER" id="PTHR16026:SF0">
    <property type="entry name" value="CARTILAGE ACIDIC PROTEIN 1"/>
    <property type="match status" value="1"/>
</dbReference>
<dbReference type="Proteomes" id="UP000184212">
    <property type="component" value="Unassembled WGS sequence"/>
</dbReference>
<gene>
    <name evidence="3" type="ORF">SAMN04488109_3388</name>
</gene>
<dbReference type="InterPro" id="IPR011519">
    <property type="entry name" value="UnbV_ASPIC"/>
</dbReference>
<dbReference type="EMBL" id="FQWQ01000002">
    <property type="protein sequence ID" value="SHH25510.1"/>
    <property type="molecule type" value="Genomic_DNA"/>
</dbReference>
<dbReference type="STRING" id="947013.SAMN04488109_3388"/>
<protein>
    <submittedName>
        <fullName evidence="3">Repeat domain-containing protein</fullName>
    </submittedName>
</protein>
<keyword evidence="4" id="KW-1185">Reference proteome</keyword>
<sequence length="1102" mass="122252">MIKAWRSSIPQTFFSLVGLLSLAACHQPKPKTLFTLVDPADSGVEFNNAIAEDDTFNIVDFYYVYNGGGVAIGDLNNDSLPDLYFTGNRVGDRLYLNKGDFKFEDVTPTAGIRKQGWSTGVTLVDLNADGLLDIYVCKSGNYPALKRANQLYINQGNMTFREEAQSWGLADTTYTNQAAFFDYDKDGDLDAYLMTSTNTVRNPNKVTPVIDNGKGASVDRLLQNQGGKFVDVSQAAGILHDGFGLGLAIHDLNSDGWEDILVSNDFLANDHLYINNHDGTFTESARKYFRHHSQFSMGNDVSDFNNDGLPDVMVVDMLPADAVQRKKMAGPANPNTFEAMTRAGYHPQYMRNMLQVNLGNDETHTPVFAEIGQQAGVHSTDWSWAPLFADFDQDGLQDLFVTNGYLRDITDMDFIIHNNQTATKSTPSETDRSMREGAKKMPSIKKSNYLFKNTGGNTFEDKSALWLGQNESLSNGAALGDLDLDGDLDIVVNNINAPAFILRNTNQDGHYLKIKLNGSPGNTRGLGSIVTLYANGQLQRQHMGVTRGYQSSVDYILHFGLGEHAIIDSLEIIWPDGKSQVLRNVKTDQILTLKYSEGGTETLKNGNRMQPLLQRVDSASHLAHIDREKFYMDYDVEPLLPHKLSQQGPCLAVADVNKDGLDDFFVGGSYQFAGNIFLQHADGTFTEKPVLQTKDKNEEDTGAVFFDADQDGDEDLYIVSGSNEHYDNSPFLQDRLMFNDGKGNYRADTTRLPAMRHSGSCVVPFDFDKDGDLDIFRAGRLISLEFPKPGVSYLLRNTDAKFADVTNQVAPGLQNIGMVTDAAWVDLDRDGWHDLILVGEYMPITVFKNEKGTLKQQQPASLEFSNGLWNAVTALDIDRDGDMDLVAGNVGLNSRYRFTKEKPFSIYAGDFDNNNRWDALPAYYAGGVEYPTSSWFDVMRQVPMFKKRYQTFEAFANASLGDVIAPVKDQVKLTVRAYQQQSLILENVGDFEFKLAPLPAVVQQAPVRDILVSDINGDGQEDLLMVGNDFTIEPVEGQHDAGVGVILLGDGKGGFQPLSPQHSGFWVEHDARHIRNVKQRNGDLIVVTQNSGPLLAFKKSKR</sequence>
<dbReference type="PANTHER" id="PTHR16026">
    <property type="entry name" value="CARTILAGE ACIDIC PROTEIN 1"/>
    <property type="match status" value="1"/>
</dbReference>
<dbReference type="Pfam" id="PF07593">
    <property type="entry name" value="UnbV_ASPIC"/>
    <property type="match status" value="1"/>
</dbReference>
<proteinExistence type="predicted"/>
<feature type="domain" description="ASPIC/UnbV" evidence="2">
    <location>
        <begin position="525"/>
        <end position="592"/>
    </location>
</feature>
<evidence type="ECO:0000259" key="2">
    <source>
        <dbReference type="Pfam" id="PF07593"/>
    </source>
</evidence>
<dbReference type="PROSITE" id="PS51257">
    <property type="entry name" value="PROKAR_LIPOPROTEIN"/>
    <property type="match status" value="1"/>
</dbReference>
<evidence type="ECO:0000256" key="1">
    <source>
        <dbReference type="ARBA" id="ARBA00022729"/>
    </source>
</evidence>
<dbReference type="RefSeq" id="WP_073136215.1">
    <property type="nucleotide sequence ID" value="NZ_FQWQ01000002.1"/>
</dbReference>
<dbReference type="InterPro" id="IPR013517">
    <property type="entry name" value="FG-GAP"/>
</dbReference>
<evidence type="ECO:0000313" key="4">
    <source>
        <dbReference type="Proteomes" id="UP000184212"/>
    </source>
</evidence>
<dbReference type="OrthoDB" id="1488345at2"/>
<keyword evidence="1" id="KW-0732">Signal</keyword>